<dbReference type="SUPFAM" id="SSF110857">
    <property type="entry name" value="Gamma-glutamyl cyclotransferase-like"/>
    <property type="match status" value="1"/>
</dbReference>
<organism evidence="4 5">
    <name type="scientific">Chrysosporum bergii ANA360D</name>
    <dbReference type="NCBI Taxonomy" id="617107"/>
    <lineage>
        <taxon>Bacteria</taxon>
        <taxon>Bacillati</taxon>
        <taxon>Cyanobacteriota</taxon>
        <taxon>Cyanophyceae</taxon>
        <taxon>Nostocales</taxon>
        <taxon>Nodulariaceae</taxon>
        <taxon>Chrysosporum</taxon>
    </lineage>
</organism>
<dbReference type="CDD" id="cd06661">
    <property type="entry name" value="GGCT_like"/>
    <property type="match status" value="1"/>
</dbReference>
<gene>
    <name evidence="4" type="ORF">NWP17_10220</name>
</gene>
<dbReference type="RefSeq" id="WP_280654805.1">
    <property type="nucleotide sequence ID" value="NZ_JANQDH010000066.1"/>
</dbReference>
<evidence type="ECO:0000256" key="1">
    <source>
        <dbReference type="ARBA" id="ARBA00023239"/>
    </source>
</evidence>
<dbReference type="Pfam" id="PF13772">
    <property type="entry name" value="AIG2_2"/>
    <property type="match status" value="1"/>
</dbReference>
<dbReference type="InterPro" id="IPR013024">
    <property type="entry name" value="GGCT-like"/>
</dbReference>
<dbReference type="AlphaFoldDB" id="A0AA43GSC9"/>
<dbReference type="GO" id="GO:0003839">
    <property type="term" value="F:gamma-glutamylcyclotransferase activity"/>
    <property type="evidence" value="ECO:0007669"/>
    <property type="project" value="InterPro"/>
</dbReference>
<protein>
    <submittedName>
        <fullName evidence="4">Gamma-glutamylcyclotransferase</fullName>
    </submittedName>
</protein>
<keyword evidence="1" id="KW-0456">Lyase</keyword>
<evidence type="ECO:0000313" key="5">
    <source>
        <dbReference type="Proteomes" id="UP001159387"/>
    </source>
</evidence>
<feature type="binding site" evidence="3">
    <location>
        <begin position="30"/>
        <end position="35"/>
    </location>
    <ligand>
        <name>substrate</name>
    </ligand>
</feature>
<dbReference type="InterPro" id="IPR036568">
    <property type="entry name" value="GGCT-like_sf"/>
</dbReference>
<feature type="binding site" evidence="3">
    <location>
        <position position="151"/>
    </location>
    <ligand>
        <name>substrate</name>
    </ligand>
</feature>
<reference evidence="4 5" key="1">
    <citation type="journal article" date="2023" name="J. Phycol.">
        <title>Chrysosporum ovalisporum is synonymous with the true-branching cyanobacterium Umezakia natans (Nostocales/Aphanizomenonaceae).</title>
        <authorList>
            <person name="McGregor G.B."/>
            <person name="Sendall B.C."/>
            <person name="Niiyama Y."/>
            <person name="Tuji A."/>
            <person name="Willis A."/>
        </authorList>
    </citation>
    <scope>NUCLEOTIDE SEQUENCE [LARGE SCALE GENOMIC DNA]</scope>
    <source>
        <strain evidence="4 5">ANA360D</strain>
    </source>
</reference>
<keyword evidence="5" id="KW-1185">Reference proteome</keyword>
<feature type="active site" description="Proton acceptor" evidence="2">
    <location>
        <position position="108"/>
    </location>
</feature>
<dbReference type="PANTHER" id="PTHR12935">
    <property type="entry name" value="GAMMA-GLUTAMYLCYCLOTRANSFERASE"/>
    <property type="match status" value="1"/>
</dbReference>
<sequence length="214" mass="24725">MSHHSDRSQHTWGKSHHPAQQSQKEPMFYYFAYGSCMCPVDLKRSLGENTHPYIIGTGILTGYRLGFYSYSPTRKCGVLDVLKDNHASVKGVLYHLPQRLSAYLDQREGVSQSLYRRETVDIHCQNQLYTKVRTYVVVNKLTEELAPNDWYFNVVLRGAVTCGLPEEYCWHLFEHMYKLQQRYQEKCQVISTNGSNGSKQELTSLLMSAITNDQ</sequence>
<proteinExistence type="predicted"/>
<accession>A0AA43GSC9</accession>
<evidence type="ECO:0000256" key="3">
    <source>
        <dbReference type="PIRSR" id="PIRSR617939-2"/>
    </source>
</evidence>
<dbReference type="Gene3D" id="3.10.490.10">
    <property type="entry name" value="Gamma-glutamyl cyclotransferase-like"/>
    <property type="match status" value="1"/>
</dbReference>
<dbReference type="PANTHER" id="PTHR12935:SF0">
    <property type="entry name" value="GAMMA-GLUTAMYLCYCLOTRANSFERASE"/>
    <property type="match status" value="1"/>
</dbReference>
<dbReference type="EMBL" id="JANQDH010000066">
    <property type="protein sequence ID" value="MDH6060814.1"/>
    <property type="molecule type" value="Genomic_DNA"/>
</dbReference>
<evidence type="ECO:0000313" key="4">
    <source>
        <dbReference type="EMBL" id="MDH6060814.1"/>
    </source>
</evidence>
<name>A0AA43GSC9_9CYAN</name>
<dbReference type="Proteomes" id="UP001159387">
    <property type="component" value="Unassembled WGS sequence"/>
</dbReference>
<evidence type="ECO:0000256" key="2">
    <source>
        <dbReference type="PIRSR" id="PIRSR617939-1"/>
    </source>
</evidence>
<dbReference type="InterPro" id="IPR017939">
    <property type="entry name" value="G-Glutamylcylcotransferase"/>
</dbReference>
<comment type="caution">
    <text evidence="4">The sequence shown here is derived from an EMBL/GenBank/DDBJ whole genome shotgun (WGS) entry which is preliminary data.</text>
</comment>